<evidence type="ECO:0000256" key="2">
    <source>
        <dbReference type="ARBA" id="ARBA00023065"/>
    </source>
</evidence>
<dbReference type="Proteomes" id="UP001159427">
    <property type="component" value="Unassembled WGS sequence"/>
</dbReference>
<evidence type="ECO:0000256" key="4">
    <source>
        <dbReference type="SAM" id="Phobius"/>
    </source>
</evidence>
<keyword evidence="1" id="KW-0813">Transport</keyword>
<keyword evidence="4" id="KW-0472">Membrane</keyword>
<accession>A0ABN8M0P4</accession>
<comment type="caution">
    <text evidence="5">The sequence shown here is derived from an EMBL/GenBank/DDBJ whole genome shotgun (WGS) entry which is preliminary data.</text>
</comment>
<dbReference type="EMBL" id="CALNXI010000176">
    <property type="protein sequence ID" value="CAH3021284.1"/>
    <property type="molecule type" value="Genomic_DNA"/>
</dbReference>
<evidence type="ECO:0008006" key="7">
    <source>
        <dbReference type="Google" id="ProtNLM"/>
    </source>
</evidence>
<dbReference type="InterPro" id="IPR002153">
    <property type="entry name" value="TRPC_channel"/>
</dbReference>
<feature type="non-terminal residue" evidence="5">
    <location>
        <position position="1"/>
    </location>
</feature>
<keyword evidence="4" id="KW-0812">Transmembrane</keyword>
<protein>
    <recommendedName>
        <fullName evidence="7">Ion transport domain-containing protein</fullName>
    </recommendedName>
</protein>
<keyword evidence="3" id="KW-0407">Ion channel</keyword>
<gene>
    <name evidence="5" type="ORF">PEVE_00010667</name>
</gene>
<sequence>VEEFTLRLLDVITNNRLYFYLSCFPCRELAVFVETATATEQKKVLNHTAIIDHLNFNWYGHLRYRRFPQFFLFVWCIFDAFLFPLTFLLTLGLGKSKSYFTTYFKIPLCIFIREMISYLVLLALHLAICVEPSKLSFSGLEWAILVFFTGRLLTEMNQIIDVARKPSEHRITGFSLFRAKLNRLKFNYIRDRWNAFDLLIL</sequence>
<evidence type="ECO:0000256" key="3">
    <source>
        <dbReference type="ARBA" id="ARBA00023303"/>
    </source>
</evidence>
<feature type="non-terminal residue" evidence="5">
    <location>
        <position position="201"/>
    </location>
</feature>
<dbReference type="PANTHER" id="PTHR10117">
    <property type="entry name" value="TRANSIENT RECEPTOR POTENTIAL CHANNEL"/>
    <property type="match status" value="1"/>
</dbReference>
<organism evidence="5 6">
    <name type="scientific">Porites evermanni</name>
    <dbReference type="NCBI Taxonomy" id="104178"/>
    <lineage>
        <taxon>Eukaryota</taxon>
        <taxon>Metazoa</taxon>
        <taxon>Cnidaria</taxon>
        <taxon>Anthozoa</taxon>
        <taxon>Hexacorallia</taxon>
        <taxon>Scleractinia</taxon>
        <taxon>Fungiina</taxon>
        <taxon>Poritidae</taxon>
        <taxon>Porites</taxon>
    </lineage>
</organism>
<keyword evidence="4" id="KW-1133">Transmembrane helix</keyword>
<reference evidence="5 6" key="1">
    <citation type="submission" date="2022-05" db="EMBL/GenBank/DDBJ databases">
        <authorList>
            <consortium name="Genoscope - CEA"/>
            <person name="William W."/>
        </authorList>
    </citation>
    <scope>NUCLEOTIDE SEQUENCE [LARGE SCALE GENOMIC DNA]</scope>
</reference>
<dbReference type="PANTHER" id="PTHR10117:SF54">
    <property type="entry name" value="TRANSIENT RECEPTOR POTENTIAL-GAMMA PROTEIN"/>
    <property type="match status" value="1"/>
</dbReference>
<feature type="transmembrane region" description="Helical" evidence="4">
    <location>
        <begin position="106"/>
        <end position="128"/>
    </location>
</feature>
<proteinExistence type="predicted"/>
<name>A0ABN8M0P4_9CNID</name>
<evidence type="ECO:0000256" key="1">
    <source>
        <dbReference type="ARBA" id="ARBA00022448"/>
    </source>
</evidence>
<evidence type="ECO:0000313" key="6">
    <source>
        <dbReference type="Proteomes" id="UP001159427"/>
    </source>
</evidence>
<evidence type="ECO:0000313" key="5">
    <source>
        <dbReference type="EMBL" id="CAH3021284.1"/>
    </source>
</evidence>
<feature type="transmembrane region" description="Helical" evidence="4">
    <location>
        <begin position="70"/>
        <end position="94"/>
    </location>
</feature>
<keyword evidence="6" id="KW-1185">Reference proteome</keyword>
<keyword evidence="2" id="KW-0406">Ion transport</keyword>